<reference evidence="1" key="1">
    <citation type="submission" date="2021-06" db="EMBL/GenBank/DDBJ databases">
        <authorList>
            <person name="Kallberg Y."/>
            <person name="Tangrot J."/>
            <person name="Rosling A."/>
        </authorList>
    </citation>
    <scope>NUCLEOTIDE SEQUENCE</scope>
    <source>
        <strain evidence="1">MA461A</strain>
    </source>
</reference>
<comment type="caution">
    <text evidence="1">The sequence shown here is derived from an EMBL/GenBank/DDBJ whole genome shotgun (WGS) entry which is preliminary data.</text>
</comment>
<name>A0ACA9RSP2_9GLOM</name>
<evidence type="ECO:0000313" key="1">
    <source>
        <dbReference type="EMBL" id="CAG8808804.1"/>
    </source>
</evidence>
<dbReference type="EMBL" id="CAJVQC010069287">
    <property type="protein sequence ID" value="CAG8808804.1"/>
    <property type="molecule type" value="Genomic_DNA"/>
</dbReference>
<gene>
    <name evidence="1" type="ORF">RPERSI_LOCUS22714</name>
</gene>
<evidence type="ECO:0000313" key="2">
    <source>
        <dbReference type="Proteomes" id="UP000789920"/>
    </source>
</evidence>
<proteinExistence type="predicted"/>
<feature type="non-terminal residue" evidence="1">
    <location>
        <position position="1"/>
    </location>
</feature>
<protein>
    <submittedName>
        <fullName evidence="1">19803_t:CDS:1</fullName>
    </submittedName>
</protein>
<organism evidence="1 2">
    <name type="scientific">Racocetra persica</name>
    <dbReference type="NCBI Taxonomy" id="160502"/>
    <lineage>
        <taxon>Eukaryota</taxon>
        <taxon>Fungi</taxon>
        <taxon>Fungi incertae sedis</taxon>
        <taxon>Mucoromycota</taxon>
        <taxon>Glomeromycotina</taxon>
        <taxon>Glomeromycetes</taxon>
        <taxon>Diversisporales</taxon>
        <taxon>Gigasporaceae</taxon>
        <taxon>Racocetra</taxon>
    </lineage>
</organism>
<sequence>HAAEISNWIDQTSETHHYLHYDVSEIPYEFKLLHRGSRDGFEFDRPYMGYWAGKLIVSKVSKTNEIIGGFIPLENRMVKTGTDRWKTNYSFIFSLKNEIQKESILSRVNNVECAIIVNNTLLSFGGSDLRID</sequence>
<feature type="non-terminal residue" evidence="1">
    <location>
        <position position="132"/>
    </location>
</feature>
<dbReference type="Proteomes" id="UP000789920">
    <property type="component" value="Unassembled WGS sequence"/>
</dbReference>
<keyword evidence="2" id="KW-1185">Reference proteome</keyword>
<accession>A0ACA9RSP2</accession>